<evidence type="ECO:0000313" key="4">
    <source>
        <dbReference type="EMBL" id="AYG84557.1"/>
    </source>
</evidence>
<keyword evidence="5" id="KW-1185">Reference proteome</keyword>
<evidence type="ECO:0000256" key="1">
    <source>
        <dbReference type="ARBA" id="ARBA00022603"/>
    </source>
</evidence>
<organism evidence="4 5">
    <name type="scientific">Streptomyces hundungensis</name>
    <dbReference type="NCBI Taxonomy" id="1077946"/>
    <lineage>
        <taxon>Bacteria</taxon>
        <taxon>Bacillati</taxon>
        <taxon>Actinomycetota</taxon>
        <taxon>Actinomycetes</taxon>
        <taxon>Kitasatosporales</taxon>
        <taxon>Streptomycetaceae</taxon>
        <taxon>Streptomyces</taxon>
    </lineage>
</organism>
<evidence type="ECO:0000256" key="2">
    <source>
        <dbReference type="ARBA" id="ARBA00022679"/>
    </source>
</evidence>
<keyword evidence="2 4" id="KW-0808">Transferase</keyword>
<protein>
    <submittedName>
        <fullName evidence="4">Putative methyltransferase YcgJ</fullName>
        <ecNumber evidence="4">2.1.1.-</ecNumber>
    </submittedName>
</protein>
<dbReference type="PANTHER" id="PTHR43861">
    <property type="entry name" value="TRANS-ACONITATE 2-METHYLTRANSFERASE-RELATED"/>
    <property type="match status" value="1"/>
</dbReference>
<dbReference type="SUPFAM" id="SSF53335">
    <property type="entry name" value="S-adenosyl-L-methionine-dependent methyltransferases"/>
    <property type="match status" value="1"/>
</dbReference>
<reference evidence="4 5" key="1">
    <citation type="submission" date="2018-10" db="EMBL/GenBank/DDBJ databases">
        <title>Relationship between Morphology and Antimicrobial Activity in Streptomyces.</title>
        <authorList>
            <person name="Kang H.J."/>
            <person name="Kim S.B."/>
        </authorList>
    </citation>
    <scope>NUCLEOTIDE SEQUENCE [LARGE SCALE GENOMIC DNA]</scope>
    <source>
        <strain evidence="4 5">BH38</strain>
    </source>
</reference>
<evidence type="ECO:0000313" key="5">
    <source>
        <dbReference type="Proteomes" id="UP000271554"/>
    </source>
</evidence>
<name>A0A387HSS7_9ACTN</name>
<dbReference type="Pfam" id="PF13649">
    <property type="entry name" value="Methyltransf_25"/>
    <property type="match status" value="1"/>
</dbReference>
<evidence type="ECO:0000259" key="3">
    <source>
        <dbReference type="Pfam" id="PF13649"/>
    </source>
</evidence>
<keyword evidence="1 4" id="KW-0489">Methyltransferase</keyword>
<dbReference type="Gene3D" id="3.40.50.150">
    <property type="entry name" value="Vaccinia Virus protein VP39"/>
    <property type="match status" value="1"/>
</dbReference>
<dbReference type="InterPro" id="IPR041698">
    <property type="entry name" value="Methyltransf_25"/>
</dbReference>
<dbReference type="AlphaFoldDB" id="A0A387HSS7"/>
<dbReference type="EC" id="2.1.1.-" evidence="4"/>
<dbReference type="EMBL" id="CP032698">
    <property type="protein sequence ID" value="AYG84557.1"/>
    <property type="molecule type" value="Genomic_DNA"/>
</dbReference>
<dbReference type="CDD" id="cd02440">
    <property type="entry name" value="AdoMet_MTases"/>
    <property type="match status" value="1"/>
</dbReference>
<dbReference type="OrthoDB" id="9777638at2"/>
<sequence>MSTVVNTEQAQSWNGYEGEHWAQNQERWDAVNGGFDDLLLTTAALGEHDRVLDVGCGSGSTTRQAGCRVCRGEVLGLDLSAPMLARARESARREGLAHVRFEQGDAQVHELPADTYDVAISRFGVMFFADPVAAFTHIARALKPGGRVAFLCSGEPEGNEWLQALAALRDLLPIGGLGTPGAPGMFSLADPDAARATLSAAGFEEVEVVAARAYGIWGRDAEDAAGFLLGSGPGRHLLSQVDEESRERARRRLTAILRAHESDGAVRLRTSAWLVTGRRTDRSERAVARPERSSE</sequence>
<dbReference type="GO" id="GO:0032259">
    <property type="term" value="P:methylation"/>
    <property type="evidence" value="ECO:0007669"/>
    <property type="project" value="UniProtKB-KW"/>
</dbReference>
<accession>A0A387HSS7</accession>
<dbReference type="GO" id="GO:0008168">
    <property type="term" value="F:methyltransferase activity"/>
    <property type="evidence" value="ECO:0007669"/>
    <property type="project" value="UniProtKB-KW"/>
</dbReference>
<feature type="domain" description="Methyltransferase" evidence="3">
    <location>
        <begin position="51"/>
        <end position="146"/>
    </location>
</feature>
<gene>
    <name evidence="4" type="primary">ycgJ_2</name>
    <name evidence="4" type="ORF">DWB77_06771</name>
</gene>
<dbReference type="RefSeq" id="WP_120726023.1">
    <property type="nucleotide sequence ID" value="NZ_CP032698.1"/>
</dbReference>
<dbReference type="Proteomes" id="UP000271554">
    <property type="component" value="Chromosome"/>
</dbReference>
<dbReference type="PANTHER" id="PTHR43861:SF1">
    <property type="entry name" value="TRANS-ACONITATE 2-METHYLTRANSFERASE"/>
    <property type="match status" value="1"/>
</dbReference>
<proteinExistence type="predicted"/>
<dbReference type="GO" id="GO:0017000">
    <property type="term" value="P:antibiotic biosynthetic process"/>
    <property type="evidence" value="ECO:0007669"/>
    <property type="project" value="UniProtKB-ARBA"/>
</dbReference>
<dbReference type="KEGG" id="shun:DWB77_06771"/>
<dbReference type="InterPro" id="IPR029063">
    <property type="entry name" value="SAM-dependent_MTases_sf"/>
</dbReference>